<proteinExistence type="inferred from homology"/>
<evidence type="ECO:0008006" key="9">
    <source>
        <dbReference type="Google" id="ProtNLM"/>
    </source>
</evidence>
<dbReference type="Gene3D" id="1.10.10.580">
    <property type="entry name" value="Structural maintenance of chromosome 1. Chain E"/>
    <property type="match status" value="1"/>
</dbReference>
<feature type="domain" description="Rad21/Rec8-like protein N-terminal" evidence="6">
    <location>
        <begin position="3"/>
        <end position="82"/>
    </location>
</feature>
<dbReference type="InterPro" id="IPR006910">
    <property type="entry name" value="Rad21_Rec8_N"/>
</dbReference>
<gene>
    <name evidence="7" type="ORF">Daesc_001474</name>
</gene>
<feature type="region of interest" description="Disordered" evidence="4">
    <location>
        <begin position="259"/>
        <end position="284"/>
    </location>
</feature>
<evidence type="ECO:0000256" key="3">
    <source>
        <dbReference type="ARBA" id="ARBA00023242"/>
    </source>
</evidence>
<evidence type="ECO:0000256" key="4">
    <source>
        <dbReference type="SAM" id="MobiDB-lite"/>
    </source>
</evidence>
<sequence length="623" mass="68389">MAKVTRKAIQEVDVQKACGKIIEPGAPVALRLQGHLLYGVSRVYNQQCSYMLSDLQKIQAHMHVFFTKFGSNQLDPDAGQARPENILIMNDPDFVPDMRLPQFDLDALVANSQATNKTSSQMSPFDNTLLSGSSQDMSFNIQFDLHHSDSPGPQGSPFGLQGLSSSQKPEAAQLIINQEDEFAGAGDWGMEIDEDGNIIELNEPAALQDDMELPPLPPMEDENHTMQQNQHHIDGEGDIIMMEAAQSEIGGFPEKPQDEHGAFLDDQPHRAPSRRKKKARGAIADEETQLSRNIMRDWQEEYLDNCGGRKGRIGAAQTKANAMLLTFGLGLGNIGQNLGVPGMAHPLAIDFSGDSLFTALTGLGIPEQPSGKRRRRSTTESTQEDDQEDRRVRPRLDSEADQQGRGLEDDYVFNQDAQIVNSPEVGRDAQAPMSDHLSSALRMPWNRGSSAVPGSSIRGSAQKGRIPSSPLGNRGNIQDLVRFSDDPIFGDDGFNLGGLHSQDDSFDGLQLVDNGEEGEQKKDAWPTLDIEGANFLSFMGSAIRENGEHLQDEDFDENRKWIAFDDVFVPRETPRATAAHAFYHTLCLATKGNLEVQQDGEPNVPFGSIWVGAKLADTTDAEV</sequence>
<feature type="compositionally biased region" description="Basic residues" evidence="4">
    <location>
        <begin position="271"/>
        <end position="280"/>
    </location>
</feature>
<feature type="compositionally biased region" description="Basic and acidic residues" evidence="4">
    <location>
        <begin position="388"/>
        <end position="398"/>
    </location>
</feature>
<dbReference type="Proteomes" id="UP001369815">
    <property type="component" value="Unassembled WGS sequence"/>
</dbReference>
<dbReference type="InterPro" id="IPR023093">
    <property type="entry name" value="ScpA-like_C"/>
</dbReference>
<dbReference type="Pfam" id="PF04824">
    <property type="entry name" value="Rad21_Rec8"/>
    <property type="match status" value="1"/>
</dbReference>
<dbReference type="PANTHER" id="PTHR12585">
    <property type="entry name" value="SCC1 / RAD21 FAMILY MEMBER"/>
    <property type="match status" value="1"/>
</dbReference>
<dbReference type="GO" id="GO:0030892">
    <property type="term" value="C:mitotic cohesin complex"/>
    <property type="evidence" value="ECO:0007669"/>
    <property type="project" value="TreeGrafter"/>
</dbReference>
<accession>A0AAX6MVJ2</accession>
<keyword evidence="3" id="KW-0539">Nucleus</keyword>
<evidence type="ECO:0000313" key="8">
    <source>
        <dbReference type="Proteomes" id="UP001369815"/>
    </source>
</evidence>
<organism evidence="7 8">
    <name type="scientific">Daldinia eschscholtzii</name>
    <dbReference type="NCBI Taxonomy" id="292717"/>
    <lineage>
        <taxon>Eukaryota</taxon>
        <taxon>Fungi</taxon>
        <taxon>Dikarya</taxon>
        <taxon>Ascomycota</taxon>
        <taxon>Pezizomycotina</taxon>
        <taxon>Sordariomycetes</taxon>
        <taxon>Xylariomycetidae</taxon>
        <taxon>Xylariales</taxon>
        <taxon>Hypoxylaceae</taxon>
        <taxon>Daldinia</taxon>
    </lineage>
</organism>
<dbReference type="PANTHER" id="PTHR12585:SF70">
    <property type="entry name" value="RAD21_REC8 N TERMINAL DOMAIN PROTEIN (AFU_ORTHOLOGUE AFUA_6G02900)"/>
    <property type="match status" value="1"/>
</dbReference>
<feature type="compositionally biased region" description="Polar residues" evidence="4">
    <location>
        <begin position="448"/>
        <end position="459"/>
    </location>
</feature>
<dbReference type="EMBL" id="JBANMG010000002">
    <property type="protein sequence ID" value="KAK6956201.1"/>
    <property type="molecule type" value="Genomic_DNA"/>
</dbReference>
<dbReference type="Pfam" id="PF04825">
    <property type="entry name" value="Rad21_Rec8_N"/>
    <property type="match status" value="1"/>
</dbReference>
<keyword evidence="8" id="KW-1185">Reference proteome</keyword>
<feature type="region of interest" description="Disordered" evidence="4">
    <location>
        <begin position="448"/>
        <end position="473"/>
    </location>
</feature>
<reference evidence="7 8" key="1">
    <citation type="journal article" date="2024" name="Front Chem Biol">
        <title>Unveiling the potential of Daldinia eschscholtzii MFLUCC 19-0629 through bioactivity and bioinformatics studies for enhanced sustainable agriculture production.</title>
        <authorList>
            <person name="Brooks S."/>
            <person name="Weaver J.A."/>
            <person name="Klomchit A."/>
            <person name="Alharthi S.A."/>
            <person name="Onlamun T."/>
            <person name="Nurani R."/>
            <person name="Vong T.K."/>
            <person name="Alberti F."/>
            <person name="Greco C."/>
        </authorList>
    </citation>
    <scope>NUCLEOTIDE SEQUENCE [LARGE SCALE GENOMIC DNA]</scope>
    <source>
        <strain evidence="7">MFLUCC 19-0629</strain>
    </source>
</reference>
<feature type="domain" description="Rad21/Rec8-like protein C-terminal eukaryotic" evidence="5">
    <location>
        <begin position="569"/>
        <end position="612"/>
    </location>
</feature>
<dbReference type="GO" id="GO:0003682">
    <property type="term" value="F:chromatin binding"/>
    <property type="evidence" value="ECO:0007669"/>
    <property type="project" value="TreeGrafter"/>
</dbReference>
<dbReference type="InterPro" id="IPR006909">
    <property type="entry name" value="Rad21/Rec8_C_eu"/>
</dbReference>
<evidence type="ECO:0000313" key="7">
    <source>
        <dbReference type="EMBL" id="KAK6956201.1"/>
    </source>
</evidence>
<evidence type="ECO:0000259" key="6">
    <source>
        <dbReference type="Pfam" id="PF04825"/>
    </source>
</evidence>
<evidence type="ECO:0000256" key="2">
    <source>
        <dbReference type="ARBA" id="ARBA00009870"/>
    </source>
</evidence>
<dbReference type="InterPro" id="IPR039781">
    <property type="entry name" value="Rad21/Rec8-like"/>
</dbReference>
<feature type="compositionally biased region" description="Basic and acidic residues" evidence="4">
    <location>
        <begin position="259"/>
        <end position="269"/>
    </location>
</feature>
<comment type="caution">
    <text evidence="7">The sequence shown here is derived from an EMBL/GenBank/DDBJ whole genome shotgun (WGS) entry which is preliminary data.</text>
</comment>
<dbReference type="SUPFAM" id="SSF46785">
    <property type="entry name" value="Winged helix' DNA-binding domain"/>
    <property type="match status" value="1"/>
</dbReference>
<comment type="similarity">
    <text evidence="2">Belongs to the rad21 family.</text>
</comment>
<feature type="region of interest" description="Disordered" evidence="4">
    <location>
        <begin position="362"/>
        <end position="413"/>
    </location>
</feature>
<name>A0AAX6MVJ2_9PEZI</name>
<comment type="subcellular location">
    <subcellularLocation>
        <location evidence="1">Nucleus</location>
    </subcellularLocation>
</comment>
<evidence type="ECO:0000259" key="5">
    <source>
        <dbReference type="Pfam" id="PF04824"/>
    </source>
</evidence>
<dbReference type="InterPro" id="IPR036390">
    <property type="entry name" value="WH_DNA-bd_sf"/>
</dbReference>
<feature type="region of interest" description="Disordered" evidence="4">
    <location>
        <begin position="145"/>
        <end position="170"/>
    </location>
</feature>
<dbReference type="GO" id="GO:0007064">
    <property type="term" value="P:mitotic sister chromatid cohesion"/>
    <property type="evidence" value="ECO:0007669"/>
    <property type="project" value="TreeGrafter"/>
</dbReference>
<dbReference type="CDD" id="cd21789">
    <property type="entry name" value="Rad21_Rec8_M_SpRec8p-like"/>
    <property type="match status" value="1"/>
</dbReference>
<protein>
    <recommendedName>
        <fullName evidence="9">Rad21/Rec8-like protein N-terminal domain-containing protein</fullName>
    </recommendedName>
</protein>
<dbReference type="GO" id="GO:0005634">
    <property type="term" value="C:nucleus"/>
    <property type="evidence" value="ECO:0007669"/>
    <property type="project" value="UniProtKB-SubCell"/>
</dbReference>
<dbReference type="AlphaFoldDB" id="A0AAX6MVJ2"/>
<evidence type="ECO:0000256" key="1">
    <source>
        <dbReference type="ARBA" id="ARBA00004123"/>
    </source>
</evidence>